<proteinExistence type="predicted"/>
<accession>A0A5M8PRR8</accession>
<name>A0A5M8PRR8_9LECA</name>
<feature type="region of interest" description="Disordered" evidence="1">
    <location>
        <begin position="345"/>
        <end position="401"/>
    </location>
</feature>
<dbReference type="AlphaFoldDB" id="A0A5M8PRR8"/>
<sequence length="562" mass="62114">MSGNFDFPPATNPSPTASLPPPAAAAPGTAPIDHESSIARLQRLRQLLGANRGSRATMDNQAPGESPERRRRRARLQEMRVQELSRRAAGYPPSNGILPADIQAPTSAVRTRPPSERYLQRHRHRPQQHPGPSLSDSIGTVQQAVERLNEASSNLSSLLDVPMPRMISPDIASQEYSGGAEVNRRRAKRRRLDSEPVDGGFKGFSYGHRGQVVTGPLKMEIVSCDGGHYSGHAAPHVRHYWPENVLRNDKSVYCTEGNRCNIILRHQGDTTFCLKKLVIKAPERGFDAPIQEGLIFVSMTSEDLLARTSHYLFPESSPPSRPSTSASLDDFYGITRSSVFQRLAADGTIRESNENRPPSRRADYPASRAIPPPISDTRFPQTPDASSVRDPTFEGLARSPRNTASPLLDFIVTRDYDDRSGDEEEESSPAVLADRYSRDLRPSSYSSSEDDEQDAIDRWAGNPARTPGGAVTGLRLSRRRATPSNITRTAPEDGEAEALEPHARFFIERRKSMVSIKFDPTVSGKYILLKLWSPAKDQNIDIQSIVAHGFAGPRFFPAVQMI</sequence>
<feature type="region of interest" description="Disordered" evidence="1">
    <location>
        <begin position="418"/>
        <end position="471"/>
    </location>
</feature>
<organism evidence="2 3">
    <name type="scientific">Lasallia pustulata</name>
    <dbReference type="NCBI Taxonomy" id="136370"/>
    <lineage>
        <taxon>Eukaryota</taxon>
        <taxon>Fungi</taxon>
        <taxon>Dikarya</taxon>
        <taxon>Ascomycota</taxon>
        <taxon>Pezizomycotina</taxon>
        <taxon>Lecanoromycetes</taxon>
        <taxon>OSLEUM clade</taxon>
        <taxon>Umbilicariomycetidae</taxon>
        <taxon>Umbilicariales</taxon>
        <taxon>Umbilicariaceae</taxon>
        <taxon>Lasallia</taxon>
    </lineage>
</organism>
<reference evidence="2 3" key="1">
    <citation type="submission" date="2019-09" db="EMBL/GenBank/DDBJ databases">
        <title>The hologenome of the rock-dwelling lichen Lasallia pustulata.</title>
        <authorList>
            <person name="Greshake Tzovaras B."/>
            <person name="Segers F."/>
            <person name="Bicker A."/>
            <person name="Dal Grande F."/>
            <person name="Otte J."/>
            <person name="Hankeln T."/>
            <person name="Schmitt I."/>
            <person name="Ebersberger I."/>
        </authorList>
    </citation>
    <scope>NUCLEOTIDE SEQUENCE [LARGE SCALE GENOMIC DNA]</scope>
    <source>
        <strain evidence="2">A1-1</strain>
    </source>
</reference>
<gene>
    <name evidence="2" type="ORF">FRX48_04381</name>
</gene>
<evidence type="ECO:0000256" key="1">
    <source>
        <dbReference type="SAM" id="MobiDB-lite"/>
    </source>
</evidence>
<protein>
    <submittedName>
        <fullName evidence="2">Uncharacterized protein</fullName>
    </submittedName>
</protein>
<comment type="caution">
    <text evidence="2">The sequence shown here is derived from an EMBL/GenBank/DDBJ whole genome shotgun (WGS) entry which is preliminary data.</text>
</comment>
<dbReference type="EMBL" id="VXIT01000006">
    <property type="protein sequence ID" value="KAA6412229.1"/>
    <property type="molecule type" value="Genomic_DNA"/>
</dbReference>
<evidence type="ECO:0000313" key="3">
    <source>
        <dbReference type="Proteomes" id="UP000324767"/>
    </source>
</evidence>
<feature type="compositionally biased region" description="Basic and acidic residues" evidence="1">
    <location>
        <begin position="75"/>
        <end position="86"/>
    </location>
</feature>
<feature type="region of interest" description="Disordered" evidence="1">
    <location>
        <begin position="1"/>
        <end position="36"/>
    </location>
</feature>
<evidence type="ECO:0000313" key="2">
    <source>
        <dbReference type="EMBL" id="KAA6412229.1"/>
    </source>
</evidence>
<dbReference type="Proteomes" id="UP000324767">
    <property type="component" value="Unassembled WGS sequence"/>
</dbReference>
<feature type="region of interest" description="Disordered" evidence="1">
    <location>
        <begin position="49"/>
        <end position="138"/>
    </location>
</feature>
<feature type="region of interest" description="Disordered" evidence="1">
    <location>
        <begin position="169"/>
        <end position="194"/>
    </location>
</feature>
<dbReference type="OrthoDB" id="2351940at2759"/>